<dbReference type="EMBL" id="WRPP01000008">
    <property type="protein sequence ID" value="MVU82274.1"/>
    <property type="molecule type" value="Genomic_DNA"/>
</dbReference>
<keyword evidence="2" id="KW-1185">Reference proteome</keyword>
<reference evidence="1 2" key="1">
    <citation type="submission" date="2019-12" db="EMBL/GenBank/DDBJ databases">
        <title>Nocardia sp. nov. ET3-3 isolated from soil.</title>
        <authorList>
            <person name="Kanchanasin P."/>
            <person name="Tanasupawat S."/>
            <person name="Yuki M."/>
            <person name="Kudo T."/>
        </authorList>
    </citation>
    <scope>NUCLEOTIDE SEQUENCE [LARGE SCALE GENOMIC DNA]</scope>
    <source>
        <strain evidence="1 2">ET3-3</strain>
    </source>
</reference>
<comment type="caution">
    <text evidence="1">The sequence shown here is derived from an EMBL/GenBank/DDBJ whole genome shotgun (WGS) entry which is preliminary data.</text>
</comment>
<proteinExistence type="predicted"/>
<accession>A0A7K1V6K4</accession>
<protein>
    <submittedName>
        <fullName evidence="1">Uncharacterized protein</fullName>
    </submittedName>
</protein>
<dbReference type="RefSeq" id="WP_157391835.1">
    <property type="nucleotide sequence ID" value="NZ_WRPP01000008.1"/>
</dbReference>
<organism evidence="1 2">
    <name type="scientific">Nocardia terrae</name>
    <dbReference type="NCBI Taxonomy" id="2675851"/>
    <lineage>
        <taxon>Bacteria</taxon>
        <taxon>Bacillati</taxon>
        <taxon>Actinomycetota</taxon>
        <taxon>Actinomycetes</taxon>
        <taxon>Mycobacteriales</taxon>
        <taxon>Nocardiaceae</taxon>
        <taxon>Nocardia</taxon>
    </lineage>
</organism>
<gene>
    <name evidence="1" type="ORF">GPX89_34185</name>
</gene>
<evidence type="ECO:0000313" key="1">
    <source>
        <dbReference type="EMBL" id="MVU82274.1"/>
    </source>
</evidence>
<evidence type="ECO:0000313" key="2">
    <source>
        <dbReference type="Proteomes" id="UP000466794"/>
    </source>
</evidence>
<name>A0A7K1V6K4_9NOCA</name>
<dbReference type="Proteomes" id="UP000466794">
    <property type="component" value="Unassembled WGS sequence"/>
</dbReference>
<dbReference type="AlphaFoldDB" id="A0A7K1V6K4"/>
<sequence length="178" mass="19086">MVASFDLHPLTVLGAAEERLVIWHVNVGAALGESRLSGAWVLERSRVAEIESLTRGYPVVVTDDARVGGTAGIVDVDATVETVRAAIESADEKFDEHQAAGGKLIRPQWPVIVPPEEVSLTDSQVDVVDDYIRPVLTLARGLAELADAWAAFESLRLARAFLVELGGSVARPLPLAVR</sequence>